<keyword evidence="1" id="KW-0238">DNA-binding</keyword>
<keyword evidence="3" id="KW-1185">Reference proteome</keyword>
<dbReference type="SUPFAM" id="SSF46785">
    <property type="entry name" value="Winged helix' DNA-binding domain"/>
    <property type="match status" value="1"/>
</dbReference>
<proteinExistence type="predicted"/>
<dbReference type="EMBL" id="QYUN01000002">
    <property type="protein sequence ID" value="RJG05037.1"/>
    <property type="molecule type" value="Genomic_DNA"/>
</dbReference>
<dbReference type="OrthoDB" id="9795923at2"/>
<dbReference type="GO" id="GO:0003700">
    <property type="term" value="F:DNA-binding transcription factor activity"/>
    <property type="evidence" value="ECO:0007669"/>
    <property type="project" value="TreeGrafter"/>
</dbReference>
<evidence type="ECO:0000256" key="1">
    <source>
        <dbReference type="ARBA" id="ARBA00023125"/>
    </source>
</evidence>
<dbReference type="PANTHER" id="PTHR33221:SF4">
    <property type="entry name" value="HTH-TYPE TRANSCRIPTIONAL REPRESSOR NSRR"/>
    <property type="match status" value="1"/>
</dbReference>
<gene>
    <name evidence="2" type="ORF">D3870_02510</name>
</gene>
<dbReference type="RefSeq" id="WP_119736399.1">
    <property type="nucleotide sequence ID" value="NZ_QYUN01000002.1"/>
</dbReference>
<name>A0A418WXV8_9BURK</name>
<dbReference type="InterPro" id="IPR036390">
    <property type="entry name" value="WH_DNA-bd_sf"/>
</dbReference>
<evidence type="ECO:0000313" key="2">
    <source>
        <dbReference type="EMBL" id="RJG05037.1"/>
    </source>
</evidence>
<dbReference type="AlphaFoldDB" id="A0A418WXV8"/>
<dbReference type="InterPro" id="IPR000944">
    <property type="entry name" value="Tscrpt_reg_Rrf2"/>
</dbReference>
<dbReference type="PROSITE" id="PS51197">
    <property type="entry name" value="HTH_RRF2_2"/>
    <property type="match status" value="1"/>
</dbReference>
<dbReference type="Pfam" id="PF02082">
    <property type="entry name" value="Rrf2"/>
    <property type="match status" value="1"/>
</dbReference>
<reference evidence="2 3" key="1">
    <citation type="submission" date="2018-09" db="EMBL/GenBank/DDBJ databases">
        <authorList>
            <person name="Zhu H."/>
        </authorList>
    </citation>
    <scope>NUCLEOTIDE SEQUENCE [LARGE SCALE GENOMIC DNA]</scope>
    <source>
        <strain evidence="2 3">K2R10-39</strain>
    </source>
</reference>
<dbReference type="Proteomes" id="UP000285190">
    <property type="component" value="Unassembled WGS sequence"/>
</dbReference>
<sequence>MRITRYADIGLRVLIYLSKADAHRAPATVAEIARQFDIPVNHLVKVAGQLARVGWVQSLRGRNGGLLLGVDASTLRIGTVLRELEGDAELVDCEGLQCRLSHDCRLRGALAAGLRAFYEAMDRYTLADLTRGASGEQIIRMHRNFLRSSKEHDDSATT</sequence>
<dbReference type="InterPro" id="IPR036388">
    <property type="entry name" value="WH-like_DNA-bd_sf"/>
</dbReference>
<evidence type="ECO:0000313" key="3">
    <source>
        <dbReference type="Proteomes" id="UP000285190"/>
    </source>
</evidence>
<organism evidence="2 3">
    <name type="scientific">Noviherbaspirillum cavernae</name>
    <dbReference type="NCBI Taxonomy" id="2320862"/>
    <lineage>
        <taxon>Bacteria</taxon>
        <taxon>Pseudomonadati</taxon>
        <taxon>Pseudomonadota</taxon>
        <taxon>Betaproteobacteria</taxon>
        <taxon>Burkholderiales</taxon>
        <taxon>Oxalobacteraceae</taxon>
        <taxon>Noviherbaspirillum</taxon>
    </lineage>
</organism>
<comment type="caution">
    <text evidence="2">The sequence shown here is derived from an EMBL/GenBank/DDBJ whole genome shotgun (WGS) entry which is preliminary data.</text>
</comment>
<accession>A0A418WXV8</accession>
<dbReference type="Gene3D" id="1.10.10.10">
    <property type="entry name" value="Winged helix-like DNA-binding domain superfamily/Winged helix DNA-binding domain"/>
    <property type="match status" value="1"/>
</dbReference>
<dbReference type="GO" id="GO:0005829">
    <property type="term" value="C:cytosol"/>
    <property type="evidence" value="ECO:0007669"/>
    <property type="project" value="TreeGrafter"/>
</dbReference>
<dbReference type="GO" id="GO:0003677">
    <property type="term" value="F:DNA binding"/>
    <property type="evidence" value="ECO:0007669"/>
    <property type="project" value="UniProtKB-KW"/>
</dbReference>
<dbReference type="PANTHER" id="PTHR33221">
    <property type="entry name" value="WINGED HELIX-TURN-HELIX TRANSCRIPTIONAL REGULATOR, RRF2 FAMILY"/>
    <property type="match status" value="1"/>
</dbReference>
<protein>
    <submittedName>
        <fullName evidence="2">Rrf2 family transcriptional regulator</fullName>
    </submittedName>
</protein>
<dbReference type="NCBIfam" id="TIGR00738">
    <property type="entry name" value="rrf2_super"/>
    <property type="match status" value="1"/>
</dbReference>